<dbReference type="AlphaFoldDB" id="U4KIB1"/>
<sequence length="157" mass="17568">MRTKNSWLCSYLTNYSQLFLAVYLRRYVFIQRSEIMDNIKANLHACKHCNETGTCTSNENESSCAACIKYHELKKGKTYTGLACGTCGGLGKSEPMTERLNKRVKPLLALSIVLCLMICTTVLAFMNNPHFSTFLAFSATLIGSVTTFYFSNANKNT</sequence>
<dbReference type="Proteomes" id="UP000016895">
    <property type="component" value="Chromosome 2"/>
</dbReference>
<accession>U4KIB1</accession>
<proteinExistence type="predicted"/>
<gene>
    <name evidence="2" type="ORF">VIBNI_B0564</name>
</gene>
<keyword evidence="3" id="KW-1185">Reference proteome</keyword>
<feature type="transmembrane region" description="Helical" evidence="1">
    <location>
        <begin position="107"/>
        <end position="125"/>
    </location>
</feature>
<evidence type="ECO:0000313" key="2">
    <source>
        <dbReference type="EMBL" id="CCO60370.1"/>
    </source>
</evidence>
<feature type="transmembrane region" description="Helical" evidence="1">
    <location>
        <begin position="131"/>
        <end position="150"/>
    </location>
</feature>
<keyword evidence="1" id="KW-0472">Membrane</keyword>
<dbReference type="STRING" id="28173.VIBNI_B0564"/>
<evidence type="ECO:0000256" key="1">
    <source>
        <dbReference type="SAM" id="Phobius"/>
    </source>
</evidence>
<name>U4KIB1_9VIBR</name>
<protein>
    <recommendedName>
        <fullName evidence="4">Molecular chaperone DnaJ</fullName>
    </recommendedName>
</protein>
<reference evidence="2 3" key="1">
    <citation type="journal article" date="2013" name="ISME J.">
        <title>Comparative genomics of pathogenic lineages of Vibrio nigripulchritudo identifies virulence-associated traits.</title>
        <authorList>
            <person name="Goudenege D."/>
            <person name="Labreuche Y."/>
            <person name="Krin E."/>
            <person name="Ansquer D."/>
            <person name="Mangenot S."/>
            <person name="Calteau A."/>
            <person name="Medigue C."/>
            <person name="Mazel D."/>
            <person name="Polz M.F."/>
            <person name="Le Roux F."/>
        </authorList>
    </citation>
    <scope>NUCLEOTIDE SEQUENCE [LARGE SCALE GENOMIC DNA]</scope>
    <source>
        <strain evidence="3">SnF1</strain>
    </source>
</reference>
<dbReference type="KEGG" id="vni:VIBNI_B0564"/>
<evidence type="ECO:0000313" key="3">
    <source>
        <dbReference type="Proteomes" id="UP000016895"/>
    </source>
</evidence>
<evidence type="ECO:0008006" key="4">
    <source>
        <dbReference type="Google" id="ProtNLM"/>
    </source>
</evidence>
<dbReference type="EMBL" id="FO203527">
    <property type="protein sequence ID" value="CCO60370.1"/>
    <property type="molecule type" value="Genomic_DNA"/>
</dbReference>
<keyword evidence="1" id="KW-0812">Transmembrane</keyword>
<organism evidence="2 3">
    <name type="scientific">Vibrio nigripulchritudo</name>
    <dbReference type="NCBI Taxonomy" id="28173"/>
    <lineage>
        <taxon>Bacteria</taxon>
        <taxon>Pseudomonadati</taxon>
        <taxon>Pseudomonadota</taxon>
        <taxon>Gammaproteobacteria</taxon>
        <taxon>Vibrionales</taxon>
        <taxon>Vibrionaceae</taxon>
        <taxon>Vibrio</taxon>
    </lineage>
</organism>
<keyword evidence="1" id="KW-1133">Transmembrane helix</keyword>